<name>A0A136JCL2_9PEZI</name>
<proteinExistence type="predicted"/>
<feature type="non-terminal residue" evidence="1">
    <location>
        <position position="58"/>
    </location>
</feature>
<organism evidence="1 2">
    <name type="scientific">Microdochium bolleyi</name>
    <dbReference type="NCBI Taxonomy" id="196109"/>
    <lineage>
        <taxon>Eukaryota</taxon>
        <taxon>Fungi</taxon>
        <taxon>Dikarya</taxon>
        <taxon>Ascomycota</taxon>
        <taxon>Pezizomycotina</taxon>
        <taxon>Sordariomycetes</taxon>
        <taxon>Xylariomycetidae</taxon>
        <taxon>Xylariales</taxon>
        <taxon>Microdochiaceae</taxon>
        <taxon>Microdochium</taxon>
    </lineage>
</organism>
<sequence>MYAGSIPRGCNRQATRRPTSQKLGGLGVLRTDHLTASLDAWSLLICRYGRLLVVVFFG</sequence>
<dbReference type="InParanoid" id="A0A136JCL2"/>
<dbReference type="Proteomes" id="UP000070501">
    <property type="component" value="Unassembled WGS sequence"/>
</dbReference>
<accession>A0A136JCL2</accession>
<evidence type="ECO:0000313" key="2">
    <source>
        <dbReference type="Proteomes" id="UP000070501"/>
    </source>
</evidence>
<reference evidence="2" key="1">
    <citation type="submission" date="2016-02" db="EMBL/GenBank/DDBJ databases">
        <title>Draft genome sequence of Microdochium bolleyi, a fungal endophyte of beachgrass.</title>
        <authorList>
            <consortium name="DOE Joint Genome Institute"/>
            <person name="David A.S."/>
            <person name="May G."/>
            <person name="Haridas S."/>
            <person name="Lim J."/>
            <person name="Wang M."/>
            <person name="Labutti K."/>
            <person name="Lipzen A."/>
            <person name="Barry K."/>
            <person name="Grigoriev I.V."/>
        </authorList>
    </citation>
    <scope>NUCLEOTIDE SEQUENCE [LARGE SCALE GENOMIC DNA]</scope>
    <source>
        <strain evidence="2">J235TASD1</strain>
    </source>
</reference>
<dbReference type="EMBL" id="KQ964247">
    <property type="protein sequence ID" value="KXJ94900.1"/>
    <property type="molecule type" value="Genomic_DNA"/>
</dbReference>
<gene>
    <name evidence="1" type="ORF">Micbo1qcDRAFT_160223</name>
</gene>
<dbReference type="AlphaFoldDB" id="A0A136JCL2"/>
<evidence type="ECO:0000313" key="1">
    <source>
        <dbReference type="EMBL" id="KXJ94900.1"/>
    </source>
</evidence>
<protein>
    <submittedName>
        <fullName evidence="1">Uncharacterized protein</fullName>
    </submittedName>
</protein>
<keyword evidence="2" id="KW-1185">Reference proteome</keyword>